<dbReference type="RefSeq" id="XP_020067634.1">
    <property type="nucleotide sequence ID" value="XM_020216083.1"/>
</dbReference>
<comment type="function">
    <text evidence="5">Acts as a sulfur carrier required for 2-thiolation of mcm(5)S(2)U at tRNA wobble positions of cytosolic tRNA(Lys), tRNA(Glu) and tRNA(Gln). Serves as sulfur donor in tRNA 2-thiolation reaction by being thiocarboxylated (-COSH) at its C-terminus by the MOCS3 homolog UBA4. The sulfur is then transferred to tRNA to form 2-thiolation of mcm(5)S(2)U. Prior mcm(5) tRNA modification by the elongator complex is required for 2-thiolation. Also acts as a ubiquitin-like protein (UBL) that is covalently conjugated via an isopeptide bond to lysine residues of target proteins such as AHP1. The thiocarboxylated form serves as substrate for conjugation and oxidative stress specifically induces the formation of UBL-protein conjugates.</text>
</comment>
<evidence type="ECO:0000256" key="4">
    <source>
        <dbReference type="ARBA" id="ARBA00022786"/>
    </source>
</evidence>
<dbReference type="STRING" id="983966.A0A1E4RU51"/>
<dbReference type="GO" id="GO:0002098">
    <property type="term" value="P:tRNA wobble uridine modification"/>
    <property type="evidence" value="ECO:0007669"/>
    <property type="project" value="UniProtKB-UniRule"/>
</dbReference>
<dbReference type="GO" id="GO:0005829">
    <property type="term" value="C:cytosol"/>
    <property type="evidence" value="ECO:0007669"/>
    <property type="project" value="UniProtKB-UniRule"/>
</dbReference>
<evidence type="ECO:0000313" key="8">
    <source>
        <dbReference type="Proteomes" id="UP000094389"/>
    </source>
</evidence>
<dbReference type="GeneID" id="30990479"/>
<dbReference type="UniPathway" id="UPA00988"/>
<dbReference type="Gene3D" id="3.10.20.30">
    <property type="match status" value="1"/>
</dbReference>
<evidence type="ECO:0000256" key="2">
    <source>
        <dbReference type="ARBA" id="ARBA00022499"/>
    </source>
</evidence>
<dbReference type="HAMAP" id="MF_03048">
    <property type="entry name" value="Urm1"/>
    <property type="match status" value="1"/>
</dbReference>
<keyword evidence="4 5" id="KW-0833">Ubl conjugation pathway</keyword>
<evidence type="ECO:0000256" key="6">
    <source>
        <dbReference type="RuleBase" id="RU361182"/>
    </source>
</evidence>
<dbReference type="SUPFAM" id="SSF54285">
    <property type="entry name" value="MoaD/ThiS"/>
    <property type="match status" value="1"/>
</dbReference>
<dbReference type="InterPro" id="IPR015221">
    <property type="entry name" value="Urm1"/>
</dbReference>
<keyword evidence="3 5" id="KW-0819">tRNA processing</keyword>
<comment type="similarity">
    <text evidence="5 6">Belongs to the URM1 family.</text>
</comment>
<dbReference type="OrthoDB" id="10248987at2759"/>
<dbReference type="InterPro" id="IPR012675">
    <property type="entry name" value="Beta-grasp_dom_sf"/>
</dbReference>
<feature type="modified residue" description="1-thioglycine" evidence="5">
    <location>
        <position position="111"/>
    </location>
</feature>
<dbReference type="InterPro" id="IPR016155">
    <property type="entry name" value="Mopterin_synth/thiamin_S_b"/>
</dbReference>
<evidence type="ECO:0000256" key="3">
    <source>
        <dbReference type="ARBA" id="ARBA00022694"/>
    </source>
</evidence>
<name>A0A1E4RU51_CYBJN</name>
<evidence type="ECO:0000256" key="5">
    <source>
        <dbReference type="HAMAP-Rule" id="MF_03048"/>
    </source>
</evidence>
<reference evidence="7 8" key="1">
    <citation type="journal article" date="2016" name="Proc. Natl. Acad. Sci. U.S.A.">
        <title>Comparative genomics of biotechnologically important yeasts.</title>
        <authorList>
            <person name="Riley R."/>
            <person name="Haridas S."/>
            <person name="Wolfe K.H."/>
            <person name="Lopes M.R."/>
            <person name="Hittinger C.T."/>
            <person name="Goeker M."/>
            <person name="Salamov A.A."/>
            <person name="Wisecaver J.H."/>
            <person name="Long T.M."/>
            <person name="Calvey C.H."/>
            <person name="Aerts A.L."/>
            <person name="Barry K.W."/>
            <person name="Choi C."/>
            <person name="Clum A."/>
            <person name="Coughlan A.Y."/>
            <person name="Deshpande S."/>
            <person name="Douglass A.P."/>
            <person name="Hanson S.J."/>
            <person name="Klenk H.-P."/>
            <person name="LaButti K.M."/>
            <person name="Lapidus A."/>
            <person name="Lindquist E.A."/>
            <person name="Lipzen A.M."/>
            <person name="Meier-Kolthoff J.P."/>
            <person name="Ohm R.A."/>
            <person name="Otillar R.P."/>
            <person name="Pangilinan J.L."/>
            <person name="Peng Y."/>
            <person name="Rokas A."/>
            <person name="Rosa C.A."/>
            <person name="Scheuner C."/>
            <person name="Sibirny A.A."/>
            <person name="Slot J.C."/>
            <person name="Stielow J.B."/>
            <person name="Sun H."/>
            <person name="Kurtzman C.P."/>
            <person name="Blackwell M."/>
            <person name="Grigoriev I.V."/>
            <person name="Jeffries T.W."/>
        </authorList>
    </citation>
    <scope>NUCLEOTIDE SEQUENCE [LARGE SCALE GENOMIC DNA]</scope>
    <source>
        <strain evidence="8">ATCC 18201 / CBS 1600 / BCRC 20928 / JCM 3617 / NBRC 0987 / NRRL Y-1542</strain>
    </source>
</reference>
<evidence type="ECO:0000256" key="1">
    <source>
        <dbReference type="ARBA" id="ARBA00022490"/>
    </source>
</evidence>
<evidence type="ECO:0000313" key="7">
    <source>
        <dbReference type="EMBL" id="ODV70595.1"/>
    </source>
</evidence>
<dbReference type="GO" id="GO:0034227">
    <property type="term" value="P:tRNA thio-modification"/>
    <property type="evidence" value="ECO:0007669"/>
    <property type="project" value="UniProtKB-UniRule"/>
</dbReference>
<protein>
    <recommendedName>
        <fullName evidence="5 6">Ubiquitin-related modifier 1</fullName>
    </recommendedName>
</protein>
<gene>
    <name evidence="5" type="primary">URM1</name>
    <name evidence="7" type="ORF">CYBJADRAFT_170139</name>
</gene>
<comment type="subcellular location">
    <subcellularLocation>
        <location evidence="5 6">Cytoplasm</location>
    </subcellularLocation>
</comment>
<dbReference type="GO" id="GO:0032447">
    <property type="term" value="P:protein urmylation"/>
    <property type="evidence" value="ECO:0007669"/>
    <property type="project" value="UniProtKB-UniRule"/>
</dbReference>
<dbReference type="PIRSF" id="PIRSF037379">
    <property type="entry name" value="Ubiquitin-related_modifier_1"/>
    <property type="match status" value="1"/>
</dbReference>
<feature type="cross-link" description="Glycyl lysine isopeptide (Gly-Lys) (interchain with K-? in acceptor proteins)" evidence="5">
    <location>
        <position position="111"/>
    </location>
</feature>
<keyword evidence="1 5" id="KW-0963">Cytoplasm</keyword>
<organism evidence="7 8">
    <name type="scientific">Cyberlindnera jadinii (strain ATCC 18201 / CBS 1600 / BCRC 20928 / JCM 3617 / NBRC 0987 / NRRL Y-1542)</name>
    <name type="common">Torula yeast</name>
    <name type="synonym">Candida utilis</name>
    <dbReference type="NCBI Taxonomy" id="983966"/>
    <lineage>
        <taxon>Eukaryota</taxon>
        <taxon>Fungi</taxon>
        <taxon>Dikarya</taxon>
        <taxon>Ascomycota</taxon>
        <taxon>Saccharomycotina</taxon>
        <taxon>Saccharomycetes</taxon>
        <taxon>Phaffomycetales</taxon>
        <taxon>Phaffomycetaceae</taxon>
        <taxon>Cyberlindnera</taxon>
    </lineage>
</organism>
<comment type="pathway">
    <text evidence="5 6">tRNA modification; 5-methoxycarbonylmethyl-2-thiouridine-tRNA biosynthesis.</text>
</comment>
<dbReference type="Pfam" id="PF09138">
    <property type="entry name" value="Urm1"/>
    <property type="match status" value="1"/>
</dbReference>
<accession>A0A1E4RU51</accession>
<dbReference type="AlphaFoldDB" id="A0A1E4RU51"/>
<sequence length="111" mass="12420">MKTGSMDFTDFRTNSCESGGLDVIFGGERYYKISLESNTDGSPVKLRDLIKYIVDNMIKDEKDINVFLENGTIRPGILTLINDTDWELEGEEEYELEAGDVIAFTSTLHGG</sequence>
<keyword evidence="2 5" id="KW-1017">Isopeptide bond</keyword>
<comment type="PTM">
    <text evidence="5">C-terminal thiocarboxylation occurs in 2 steps, it is first acyl-adenylated (-COAMP) via the hesA/moeB/thiF part of UBA4, then thiocarboxylated (-COSH) via the rhodanese domain of UBA4.</text>
</comment>
<dbReference type="EMBL" id="KV453972">
    <property type="protein sequence ID" value="ODV70595.1"/>
    <property type="molecule type" value="Genomic_DNA"/>
</dbReference>
<proteinExistence type="inferred from homology"/>
<dbReference type="Proteomes" id="UP000094389">
    <property type="component" value="Unassembled WGS sequence"/>
</dbReference>
<dbReference type="PANTHER" id="PTHR14986">
    <property type="entry name" value="RURM1 PROTEIN"/>
    <property type="match status" value="1"/>
</dbReference>
<keyword evidence="8" id="KW-1185">Reference proteome</keyword>